<organism evidence="3 4">
    <name type="scientific">Candidatus Borkfalkia faecipullorum</name>
    <dbReference type="NCBI Taxonomy" id="2838510"/>
    <lineage>
        <taxon>Bacteria</taxon>
        <taxon>Bacillati</taxon>
        <taxon>Bacillota</taxon>
        <taxon>Clostridia</taxon>
        <taxon>Christensenellales</taxon>
        <taxon>Christensenellaceae</taxon>
        <taxon>Candidatus Borkfalkia</taxon>
    </lineage>
</organism>
<dbReference type="EMBL" id="DXFX01000031">
    <property type="protein sequence ID" value="HIX07286.1"/>
    <property type="molecule type" value="Genomic_DNA"/>
</dbReference>
<protein>
    <submittedName>
        <fullName evidence="3">Uncharacterized protein</fullName>
    </submittedName>
</protein>
<feature type="compositionally biased region" description="Basic and acidic residues" evidence="1">
    <location>
        <begin position="197"/>
        <end position="216"/>
    </location>
</feature>
<reference evidence="3" key="1">
    <citation type="journal article" date="2021" name="PeerJ">
        <title>Extensive microbial diversity within the chicken gut microbiome revealed by metagenomics and culture.</title>
        <authorList>
            <person name="Gilroy R."/>
            <person name="Ravi A."/>
            <person name="Getino M."/>
            <person name="Pursley I."/>
            <person name="Horton D.L."/>
            <person name="Alikhan N.F."/>
            <person name="Baker D."/>
            <person name="Gharbi K."/>
            <person name="Hall N."/>
            <person name="Watson M."/>
            <person name="Adriaenssens E.M."/>
            <person name="Foster-Nyarko E."/>
            <person name="Jarju S."/>
            <person name="Secka A."/>
            <person name="Antonio M."/>
            <person name="Oren A."/>
            <person name="Chaudhuri R.R."/>
            <person name="La Ragione R."/>
            <person name="Hildebrand F."/>
            <person name="Pallen M.J."/>
        </authorList>
    </citation>
    <scope>NUCLEOTIDE SEQUENCE</scope>
    <source>
        <strain evidence="3">811</strain>
    </source>
</reference>
<evidence type="ECO:0000256" key="1">
    <source>
        <dbReference type="SAM" id="MobiDB-lite"/>
    </source>
</evidence>
<comment type="caution">
    <text evidence="3">The sequence shown here is derived from an EMBL/GenBank/DDBJ whole genome shotgun (WGS) entry which is preliminary data.</text>
</comment>
<evidence type="ECO:0000313" key="3">
    <source>
        <dbReference type="EMBL" id="HIX07286.1"/>
    </source>
</evidence>
<sequence>MKKKSFQVALSAISCALAVIFMAAGLNIPMAFASGYVLASLALMLPLAKEMRLGGFLAYAGACLLCLPFGGIAQFYKLFPFVVFFGLHPLVNSFQQRLKINRFVAFAVKDVWFVGSMMLSWLLFDAAVEISLPFAWMYDWIWLLIAAGGTVLFFVYDWLILRAQRIVNTYVARIDRSGKNQPPKAPPQEFGEVFGDLEQKEKKEDTKKEQDNNEGH</sequence>
<keyword evidence="2" id="KW-0812">Transmembrane</keyword>
<accession>A0A9D2AF66</accession>
<feature type="transmembrane region" description="Helical" evidence="2">
    <location>
        <begin position="140"/>
        <end position="161"/>
    </location>
</feature>
<feature type="transmembrane region" description="Helical" evidence="2">
    <location>
        <begin position="111"/>
        <end position="134"/>
    </location>
</feature>
<gene>
    <name evidence="3" type="ORF">H9741_02325</name>
</gene>
<reference evidence="3" key="2">
    <citation type="submission" date="2021-04" db="EMBL/GenBank/DDBJ databases">
        <authorList>
            <person name="Gilroy R."/>
        </authorList>
    </citation>
    <scope>NUCLEOTIDE SEQUENCE</scope>
    <source>
        <strain evidence="3">811</strain>
    </source>
</reference>
<feature type="transmembrane region" description="Helical" evidence="2">
    <location>
        <begin position="57"/>
        <end position="90"/>
    </location>
</feature>
<keyword evidence="2" id="KW-1133">Transmembrane helix</keyword>
<dbReference type="AlphaFoldDB" id="A0A9D2AF66"/>
<proteinExistence type="predicted"/>
<name>A0A9D2AF66_9FIRM</name>
<keyword evidence="2" id="KW-0472">Membrane</keyword>
<evidence type="ECO:0000313" key="4">
    <source>
        <dbReference type="Proteomes" id="UP000824204"/>
    </source>
</evidence>
<evidence type="ECO:0000256" key="2">
    <source>
        <dbReference type="SAM" id="Phobius"/>
    </source>
</evidence>
<feature type="region of interest" description="Disordered" evidence="1">
    <location>
        <begin position="177"/>
        <end position="216"/>
    </location>
</feature>
<dbReference type="PROSITE" id="PS51257">
    <property type="entry name" value="PROKAR_LIPOPROTEIN"/>
    <property type="match status" value="1"/>
</dbReference>
<dbReference type="Proteomes" id="UP000824204">
    <property type="component" value="Unassembled WGS sequence"/>
</dbReference>